<gene>
    <name evidence="3" type="ORF">GWC95_10260</name>
</gene>
<proteinExistence type="predicted"/>
<evidence type="ECO:0000313" key="4">
    <source>
        <dbReference type="Proteomes" id="UP000753802"/>
    </source>
</evidence>
<dbReference type="InterPro" id="IPR013766">
    <property type="entry name" value="Thioredoxin_domain"/>
</dbReference>
<dbReference type="InterPro" id="IPR013740">
    <property type="entry name" value="Redoxin"/>
</dbReference>
<evidence type="ECO:0000256" key="1">
    <source>
        <dbReference type="SAM" id="SignalP"/>
    </source>
</evidence>
<evidence type="ECO:0000259" key="2">
    <source>
        <dbReference type="PROSITE" id="PS51352"/>
    </source>
</evidence>
<dbReference type="RefSeq" id="WP_161818608.1">
    <property type="nucleotide sequence ID" value="NZ_JAACJS010000012.1"/>
</dbReference>
<dbReference type="EMBL" id="JAACJS010000012">
    <property type="protein sequence ID" value="NCI50305.1"/>
    <property type="molecule type" value="Genomic_DNA"/>
</dbReference>
<feature type="signal peptide" evidence="1">
    <location>
        <begin position="1"/>
        <end position="18"/>
    </location>
</feature>
<organism evidence="3 4">
    <name type="scientific">Sediminibacterium roseum</name>
    <dbReference type="NCBI Taxonomy" id="1978412"/>
    <lineage>
        <taxon>Bacteria</taxon>
        <taxon>Pseudomonadati</taxon>
        <taxon>Bacteroidota</taxon>
        <taxon>Chitinophagia</taxon>
        <taxon>Chitinophagales</taxon>
        <taxon>Chitinophagaceae</taxon>
        <taxon>Sediminibacterium</taxon>
    </lineage>
</organism>
<protein>
    <submittedName>
        <fullName evidence="3">TlpA family protein disulfide reductase</fullName>
    </submittedName>
</protein>
<dbReference type="InterPro" id="IPR036249">
    <property type="entry name" value="Thioredoxin-like_sf"/>
</dbReference>
<name>A0ABW9ZT60_9BACT</name>
<dbReference type="CDD" id="cd02966">
    <property type="entry name" value="TlpA_like_family"/>
    <property type="match status" value="1"/>
</dbReference>
<feature type="chain" id="PRO_5046875341" evidence="1">
    <location>
        <begin position="19"/>
        <end position="395"/>
    </location>
</feature>
<dbReference type="SUPFAM" id="SSF52833">
    <property type="entry name" value="Thioredoxin-like"/>
    <property type="match status" value="1"/>
</dbReference>
<feature type="domain" description="Thioredoxin" evidence="2">
    <location>
        <begin position="256"/>
        <end position="395"/>
    </location>
</feature>
<keyword evidence="1" id="KW-0732">Signal</keyword>
<dbReference type="PANTHER" id="PTHR42852:SF17">
    <property type="entry name" value="THIOREDOXIN-LIKE PROTEIN HI_1115"/>
    <property type="match status" value="1"/>
</dbReference>
<dbReference type="Proteomes" id="UP000753802">
    <property type="component" value="Unassembled WGS sequence"/>
</dbReference>
<comment type="caution">
    <text evidence="3">The sequence shown here is derived from an EMBL/GenBank/DDBJ whole genome shotgun (WGS) entry which is preliminary data.</text>
</comment>
<sequence>MKRLLLLLMTATAFNAQSQQTDSADKLLRATLSRLQSLTTLSYNQVRETMYYGENYHNVFESSLYFDFTKKEAMTGFRFQASTADRNFIFDGSRAFNINKEKLTIDSISIRTIKGIENNSFLYHSVAMIRNAIPLVLANDSIMRFAGDTLINGRYYDHITLNCPERLYFQIFNGVLYMDKAGSRMQYHLITDKKTHLPYMFVQKYIRSAVDDRDFVKTIYSNMNEQPDAPASSSWAYASYSERYKPYVAPTRKAVVKPGDTLADFNLPSLTAKGKSMINYSSFKGKVVLLDFWFRTCGPCIQAMPKYNLLQASFINEGFRLVTVNIQDTEEEVRFFYNKFQPNYTMLIQGEKLFDKLGFTGCPSAVLVDTHGKVVKTYIGFNEAEMSKDIRALLN</sequence>
<dbReference type="PANTHER" id="PTHR42852">
    <property type="entry name" value="THIOL:DISULFIDE INTERCHANGE PROTEIN DSBE"/>
    <property type="match status" value="1"/>
</dbReference>
<dbReference type="InterPro" id="IPR050553">
    <property type="entry name" value="Thioredoxin_ResA/DsbE_sf"/>
</dbReference>
<dbReference type="Pfam" id="PF08534">
    <property type="entry name" value="Redoxin"/>
    <property type="match status" value="1"/>
</dbReference>
<keyword evidence="4" id="KW-1185">Reference proteome</keyword>
<dbReference type="Gene3D" id="3.40.30.10">
    <property type="entry name" value="Glutaredoxin"/>
    <property type="match status" value="1"/>
</dbReference>
<accession>A0ABW9ZT60</accession>
<evidence type="ECO:0000313" key="3">
    <source>
        <dbReference type="EMBL" id="NCI50305.1"/>
    </source>
</evidence>
<dbReference type="PROSITE" id="PS51352">
    <property type="entry name" value="THIOREDOXIN_2"/>
    <property type="match status" value="1"/>
</dbReference>
<reference evidence="3 4" key="1">
    <citation type="submission" date="2020-01" db="EMBL/GenBank/DDBJ databases">
        <title>Genome analysis.</title>
        <authorList>
            <person name="Wu S."/>
            <person name="Wang G."/>
        </authorList>
    </citation>
    <scope>NUCLEOTIDE SEQUENCE [LARGE SCALE GENOMIC DNA]</scope>
    <source>
        <strain evidence="3 4">SYL130</strain>
    </source>
</reference>